<dbReference type="Proteomes" id="UP001320706">
    <property type="component" value="Unassembled WGS sequence"/>
</dbReference>
<reference evidence="1" key="1">
    <citation type="submission" date="2024-02" db="EMBL/GenBank/DDBJ databases">
        <title>Metagenome Assembled Genome of Zalaria obscura JY119.</title>
        <authorList>
            <person name="Vighnesh L."/>
            <person name="Jagadeeshwari U."/>
            <person name="Venkata Ramana C."/>
            <person name="Sasikala C."/>
        </authorList>
    </citation>
    <scope>NUCLEOTIDE SEQUENCE</scope>
    <source>
        <strain evidence="1">JY119</strain>
    </source>
</reference>
<gene>
    <name evidence="1" type="primary">RGR1</name>
    <name evidence="1" type="ORF">M8818_000197</name>
</gene>
<keyword evidence="2" id="KW-1185">Reference proteome</keyword>
<proteinExistence type="predicted"/>
<comment type="caution">
    <text evidence="1">The sequence shown here is derived from an EMBL/GenBank/DDBJ whole genome shotgun (WGS) entry which is preliminary data.</text>
</comment>
<evidence type="ECO:0000313" key="1">
    <source>
        <dbReference type="EMBL" id="KAK8222029.1"/>
    </source>
</evidence>
<sequence>MPGRLMMEQHAAASAEDVKQEYGAATNTMQGNARNGTQTNGVPLSNGTPVPGPHVAAKQEPLSEDDQKRLPPELEHWTSEYKPMGLLLERMAQQCHFDLLETVDAMADMPVPQSASGTNGISGHGNAHPDPSEASLKKKRRLMEFAQTQKDRFIKALVLSDWARNMDDIDKLIDLTMWLRKQDGFANDAANGIMWMKQNFTAAKMPNPNIEGALELLSTGKAPWMPDLGYIPSKPLTARQLLKTLRDMNFTLSTRLNLYEELPRHFHEYTIANGRATFTVPGEFEVDLAVADEDPESPFYFIDIRLLFSPAPPIPDGPIRGGLEGKVNEILAAKGLTGCYDFLHGFVQTHKINVLKRQAFEMARRKWSEHMRIEPVHRSLVVQYWAAQAGKKNWLEVGISSGMDGRKKPTTSQIQCRWFRRGVESAQHGLEFDLVNLSAEQMLNRVVARHSSGRLTMFRDQLASIAGMDTALSMDLQTSDKEPADCSLTMQLATVGTKITIAIEPVTGHVVISPPTATSNETEARWNQDPTTDAGRTLAYLHCKMLQEKIVEQAQRIGWVLLPTAKQDNNRSIFKEDVMRRIIFTKEGWEKTWAIAATISLSGEKWWAVRLEESPAGHKVVKFAERLPTSGSNASNISRQSLRHVQRVAVGVISILAVIQELHVSHIPYKLHKYELAPSSAGAETADTLGLWINFRALLRGAHSKTWKPWASDYLHLSHYGLSKTAHGGEANVLHVLRGVLTAERAQDLAKHISSVNRSTSSIAFREDGAFGLLFQTSLGLPLVSQMKSRLLSIDRLSSYLAVLKSRGFQTSHVSLERLVFKYASSPALTAELLFSNAEDGESMETRLKLLPEDVNPHRRIRVLLQNMLNIAQKDPDAERAAFLHFAKTLSFTLPLLRQLNKMEAADPAHMDVTVHARTPTNYKVVYHAPLPYIAFNISAKEKHGKKGWHVEDVKVAKQDRSEALSKGLKEVWADRGDGWIGLRNCAIAGHLAVEVLMERIDALMRAFKVEEDSTKREQEGRGNEIVILD</sequence>
<evidence type="ECO:0000313" key="2">
    <source>
        <dbReference type="Proteomes" id="UP001320706"/>
    </source>
</evidence>
<dbReference type="EMBL" id="JAMKPW020000001">
    <property type="protein sequence ID" value="KAK8222029.1"/>
    <property type="molecule type" value="Genomic_DNA"/>
</dbReference>
<name>A0ACC3SQC0_9PEZI</name>
<organism evidence="1 2">
    <name type="scientific">Zalaria obscura</name>
    <dbReference type="NCBI Taxonomy" id="2024903"/>
    <lineage>
        <taxon>Eukaryota</taxon>
        <taxon>Fungi</taxon>
        <taxon>Dikarya</taxon>
        <taxon>Ascomycota</taxon>
        <taxon>Pezizomycotina</taxon>
        <taxon>Dothideomycetes</taxon>
        <taxon>Dothideomycetidae</taxon>
        <taxon>Dothideales</taxon>
        <taxon>Zalariaceae</taxon>
        <taxon>Zalaria</taxon>
    </lineage>
</organism>
<accession>A0ACC3SQC0</accession>
<protein>
    <submittedName>
        <fullName evidence="1">Mediator complex subunit</fullName>
    </submittedName>
</protein>